<dbReference type="Pfam" id="PF01844">
    <property type="entry name" value="HNH"/>
    <property type="match status" value="1"/>
</dbReference>
<name>A0ABR7UL93_9BRAD</name>
<protein>
    <submittedName>
        <fullName evidence="2">HNH endonuclease</fullName>
    </submittedName>
</protein>
<dbReference type="Gene3D" id="1.10.30.50">
    <property type="match status" value="1"/>
</dbReference>
<keyword evidence="2" id="KW-0255">Endonuclease</keyword>
<feature type="domain" description="HNH nuclease" evidence="1">
    <location>
        <begin position="175"/>
        <end position="233"/>
    </location>
</feature>
<keyword evidence="2" id="KW-0540">Nuclease</keyword>
<accession>A0ABR7UL93</accession>
<proteinExistence type="predicted"/>
<dbReference type="SMART" id="SM00507">
    <property type="entry name" value="HNHc"/>
    <property type="match status" value="1"/>
</dbReference>
<dbReference type="RefSeq" id="WP_188108191.1">
    <property type="nucleotide sequence ID" value="NZ_JAANIH010000112.1"/>
</dbReference>
<sequence length="271" mass="29607">MTTQYEEAKRLLPIVAAAAKSRQRLTYQIAAQKLGRPKNNARTVAQVCDLLDAAAALAEVPLLALTTVLTADLRVNPDAWADVEPEIRNAIIMRSQNHTFTTADIKAIGDALERLKGISNRKAWPYLATLMPAGKRRLQLAGVGTAAYTDAIDDLGTDAPAYTAFTGKRYARDPRVRSAVKQRAGGRCEYCGKLGFQCADGSRYLECHHILALANQGADLMTNVIAICPHDHREVHYGKRRKQIETAMIVKVKAAEARRLTGRAGEDAGRS</sequence>
<evidence type="ECO:0000259" key="1">
    <source>
        <dbReference type="SMART" id="SM00507"/>
    </source>
</evidence>
<comment type="caution">
    <text evidence="2">The sequence shown here is derived from an EMBL/GenBank/DDBJ whole genome shotgun (WGS) entry which is preliminary data.</text>
</comment>
<keyword evidence="2" id="KW-0378">Hydrolase</keyword>
<gene>
    <name evidence="2" type="ORF">HA482_40130</name>
</gene>
<organism evidence="2 3">
    <name type="scientific">Bradyrhizobium campsiandrae</name>
    <dbReference type="NCBI Taxonomy" id="1729892"/>
    <lineage>
        <taxon>Bacteria</taxon>
        <taxon>Pseudomonadati</taxon>
        <taxon>Pseudomonadota</taxon>
        <taxon>Alphaproteobacteria</taxon>
        <taxon>Hyphomicrobiales</taxon>
        <taxon>Nitrobacteraceae</taxon>
        <taxon>Bradyrhizobium</taxon>
    </lineage>
</organism>
<dbReference type="GO" id="GO:0004519">
    <property type="term" value="F:endonuclease activity"/>
    <property type="evidence" value="ECO:0007669"/>
    <property type="project" value="UniProtKB-KW"/>
</dbReference>
<dbReference type="EMBL" id="JAATTO010000111">
    <property type="protein sequence ID" value="MBC9984390.1"/>
    <property type="molecule type" value="Genomic_DNA"/>
</dbReference>
<dbReference type="Proteomes" id="UP000639516">
    <property type="component" value="Unassembled WGS sequence"/>
</dbReference>
<dbReference type="InterPro" id="IPR002711">
    <property type="entry name" value="HNH"/>
</dbReference>
<dbReference type="InterPro" id="IPR003615">
    <property type="entry name" value="HNH_nuc"/>
</dbReference>
<keyword evidence="3" id="KW-1185">Reference proteome</keyword>
<dbReference type="CDD" id="cd00085">
    <property type="entry name" value="HNHc"/>
    <property type="match status" value="1"/>
</dbReference>
<evidence type="ECO:0000313" key="3">
    <source>
        <dbReference type="Proteomes" id="UP000639516"/>
    </source>
</evidence>
<evidence type="ECO:0000313" key="2">
    <source>
        <dbReference type="EMBL" id="MBC9984390.1"/>
    </source>
</evidence>
<reference evidence="2 3" key="1">
    <citation type="journal article" date="2020" name="Arch. Microbiol.">
        <title>Bradyrhizobium campsiandrae sp. nov., a nitrogen-fixing bacterial strain isolated from a native leguminous tree from the Amazon adapted to flooded conditions.</title>
        <authorList>
            <person name="Cabral Michel D."/>
            <person name="Martins da Costa E."/>
            <person name="Azarias Guimaraes A."/>
            <person name="Soares de Carvalho T."/>
            <person name="Santos de Castro Caputo P."/>
            <person name="Willems A."/>
            <person name="de Souza Moreira F.M."/>
        </authorList>
    </citation>
    <scope>NUCLEOTIDE SEQUENCE [LARGE SCALE GENOMIC DNA]</scope>
    <source>
        <strain evidence="3">INPA 384B</strain>
    </source>
</reference>